<evidence type="ECO:0008006" key="3">
    <source>
        <dbReference type="Google" id="ProtNLM"/>
    </source>
</evidence>
<keyword evidence="2" id="KW-1185">Reference proteome</keyword>
<feature type="non-terminal residue" evidence="1">
    <location>
        <position position="131"/>
    </location>
</feature>
<dbReference type="Proteomes" id="UP000242427">
    <property type="component" value="Unassembled WGS sequence"/>
</dbReference>
<dbReference type="InterPro" id="IPR009752">
    <property type="entry name" value="Phage_Mu_GpJ"/>
</dbReference>
<dbReference type="EMBL" id="PXWG01000398">
    <property type="protein sequence ID" value="PSJ23874.1"/>
    <property type="molecule type" value="Genomic_DNA"/>
</dbReference>
<gene>
    <name evidence="1" type="ORF">B7P34_36425</name>
</gene>
<reference evidence="1 2" key="1">
    <citation type="submission" date="2018-03" db="EMBL/GenBank/DDBJ databases">
        <title>Chitinolytic properties of Streptosporangium nondiastaticum TBG75A20.</title>
        <authorList>
            <person name="Gayathri V."/>
            <person name="Shiburaj S."/>
        </authorList>
    </citation>
    <scope>NUCLEOTIDE SEQUENCE [LARGE SCALE GENOMIC DNA]</scope>
    <source>
        <strain evidence="1 2">TBG75A20</strain>
    </source>
</reference>
<comment type="caution">
    <text evidence="1">The sequence shown here is derived from an EMBL/GenBank/DDBJ whole genome shotgun (WGS) entry which is preliminary data.</text>
</comment>
<dbReference type="OrthoDB" id="881590at2"/>
<dbReference type="Pfam" id="PF07030">
    <property type="entry name" value="Phage_Mu_Gp36"/>
    <property type="match status" value="1"/>
</dbReference>
<organism evidence="1 2">
    <name type="scientific">Streptosporangium nondiastaticum</name>
    <dbReference type="NCBI Taxonomy" id="35764"/>
    <lineage>
        <taxon>Bacteria</taxon>
        <taxon>Bacillati</taxon>
        <taxon>Actinomycetota</taxon>
        <taxon>Actinomycetes</taxon>
        <taxon>Streptosporangiales</taxon>
        <taxon>Streptosporangiaceae</taxon>
        <taxon>Streptosporangium</taxon>
    </lineage>
</organism>
<proteinExistence type="predicted"/>
<accession>A0A9X7PDF5</accession>
<protein>
    <recommendedName>
        <fullName evidence="3">DUF1320 domain-containing protein</fullName>
    </recommendedName>
</protein>
<evidence type="ECO:0000313" key="2">
    <source>
        <dbReference type="Proteomes" id="UP000242427"/>
    </source>
</evidence>
<name>A0A9X7PDF5_9ACTN</name>
<evidence type="ECO:0000313" key="1">
    <source>
        <dbReference type="EMBL" id="PSJ23874.1"/>
    </source>
</evidence>
<dbReference type="AlphaFoldDB" id="A0A9X7PDF5"/>
<sequence>MNTVIDDYKLREITDNTDTITIECLAAAESRVSSYLHNRYDTVKIFSATGFERHPEIVAIVKNIALYFICRRHNIDIIFERVKEAYNADIAYLTALSKGTISANYPLRLDSTGSTKSTLRMGSNTKFDHEY</sequence>